<reference evidence="3 4" key="1">
    <citation type="submission" date="2016-10" db="EMBL/GenBank/DDBJ databases">
        <authorList>
            <person name="Varghese N."/>
            <person name="Submissions S."/>
        </authorList>
    </citation>
    <scope>NUCLEOTIDE SEQUENCE [LARGE SCALE GENOMIC DNA]</scope>
    <source>
        <strain evidence="3 4">DSM 25353</strain>
    </source>
</reference>
<evidence type="ECO:0000313" key="3">
    <source>
        <dbReference type="EMBL" id="SDW53819.1"/>
    </source>
</evidence>
<evidence type="ECO:0000256" key="1">
    <source>
        <dbReference type="ARBA" id="ARBA00022676"/>
    </source>
</evidence>
<keyword evidence="4" id="KW-1185">Reference proteome</keyword>
<gene>
    <name evidence="3" type="ORF">SAMN05444410_103221</name>
</gene>
<sequence length="258" mass="29702">MLRSKLMHFDLSVGAYSAFVPDIIQLARKRLSSNVCIAAVHMFVEAWLDSSYQKVINSADIITPDGKPLTWALRLLYGIRQDRVAGSDILPELLRECEKQQLTVFFYGGSQHLLDETSKFLSNQYPALKIAGLYSPPFRELTESENIEIVKKINDVAPNIVIVILGCPKQEKWSAYMKGKIHSVMVAVGGALPIVIGIQKRAPQWMQRSGLEWVHRLSVEPRRLFKRYAVTNTLFVYIIFREYLRRKIFRNRIHYDSM</sequence>
<comment type="caution">
    <text evidence="3">The sequence shown here is derived from an EMBL/GenBank/DDBJ whole genome shotgun (WGS) entry which is preliminary data.</text>
</comment>
<organism evidence="3 4">
    <name type="scientific">Hydrobacter penzbergensis</name>
    <dbReference type="NCBI Taxonomy" id="1235997"/>
    <lineage>
        <taxon>Bacteria</taxon>
        <taxon>Pseudomonadati</taxon>
        <taxon>Bacteroidota</taxon>
        <taxon>Chitinophagia</taxon>
        <taxon>Chitinophagales</taxon>
        <taxon>Chitinophagaceae</taxon>
        <taxon>Hydrobacter</taxon>
    </lineage>
</organism>
<dbReference type="RefSeq" id="WP_092722853.1">
    <property type="nucleotide sequence ID" value="NZ_FNNO01000003.1"/>
</dbReference>
<evidence type="ECO:0000256" key="2">
    <source>
        <dbReference type="ARBA" id="ARBA00022679"/>
    </source>
</evidence>
<protein>
    <submittedName>
        <fullName evidence="3">N-acetylglucosaminyldiphosphoundecaprenol N-acetyl-beta-D-mannosaminyltransferase</fullName>
    </submittedName>
</protein>
<name>A0A8X8IEA0_9BACT</name>
<dbReference type="NCBIfam" id="TIGR00696">
    <property type="entry name" value="wecG_tagA_cpsF"/>
    <property type="match status" value="1"/>
</dbReference>
<dbReference type="Pfam" id="PF03808">
    <property type="entry name" value="Glyco_tran_WecG"/>
    <property type="match status" value="1"/>
</dbReference>
<accession>A0A8X8IEA0</accession>
<dbReference type="PANTHER" id="PTHR34136">
    <property type="match status" value="1"/>
</dbReference>
<dbReference type="PANTHER" id="PTHR34136:SF1">
    <property type="entry name" value="UDP-N-ACETYL-D-MANNOSAMINURONIC ACID TRANSFERASE"/>
    <property type="match status" value="1"/>
</dbReference>
<keyword evidence="1" id="KW-0328">Glycosyltransferase</keyword>
<dbReference type="EMBL" id="FNNO01000003">
    <property type="protein sequence ID" value="SDW53819.1"/>
    <property type="molecule type" value="Genomic_DNA"/>
</dbReference>
<dbReference type="Proteomes" id="UP000198711">
    <property type="component" value="Unassembled WGS sequence"/>
</dbReference>
<dbReference type="AlphaFoldDB" id="A0A8X8IEA0"/>
<dbReference type="InterPro" id="IPR004629">
    <property type="entry name" value="WecG_TagA_CpsF"/>
</dbReference>
<proteinExistence type="predicted"/>
<dbReference type="CDD" id="cd06533">
    <property type="entry name" value="Glyco_transf_WecG_TagA"/>
    <property type="match status" value="1"/>
</dbReference>
<keyword evidence="2" id="KW-0808">Transferase</keyword>
<evidence type="ECO:0000313" key="4">
    <source>
        <dbReference type="Proteomes" id="UP000198711"/>
    </source>
</evidence>
<dbReference type="GO" id="GO:0016758">
    <property type="term" value="F:hexosyltransferase activity"/>
    <property type="evidence" value="ECO:0007669"/>
    <property type="project" value="TreeGrafter"/>
</dbReference>